<dbReference type="AlphaFoldDB" id="R0JYI3"/>
<accession>R0JYI3</accession>
<dbReference type="Proteomes" id="UP000296049">
    <property type="component" value="Unassembled WGS sequence"/>
</dbReference>
<evidence type="ECO:0000313" key="3">
    <source>
        <dbReference type="Proteomes" id="UP000296049"/>
    </source>
</evidence>
<protein>
    <submittedName>
        <fullName evidence="2">Uncharacterized protein</fullName>
    </submittedName>
</protein>
<keyword evidence="3" id="KW-1185">Reference proteome</keyword>
<dbReference type="EMBL" id="KB742935">
    <property type="protein sequence ID" value="EOB02666.1"/>
    <property type="molecule type" value="Genomic_DNA"/>
</dbReference>
<name>R0JYI3_ANAPL</name>
<organism evidence="2 3">
    <name type="scientific">Anas platyrhynchos</name>
    <name type="common">Mallard</name>
    <name type="synonym">Anas boschas</name>
    <dbReference type="NCBI Taxonomy" id="8839"/>
    <lineage>
        <taxon>Eukaryota</taxon>
        <taxon>Metazoa</taxon>
        <taxon>Chordata</taxon>
        <taxon>Craniata</taxon>
        <taxon>Vertebrata</taxon>
        <taxon>Euteleostomi</taxon>
        <taxon>Archelosauria</taxon>
        <taxon>Archosauria</taxon>
        <taxon>Dinosauria</taxon>
        <taxon>Saurischia</taxon>
        <taxon>Theropoda</taxon>
        <taxon>Coelurosauria</taxon>
        <taxon>Aves</taxon>
        <taxon>Neognathae</taxon>
        <taxon>Galloanserae</taxon>
        <taxon>Anseriformes</taxon>
        <taxon>Anatidae</taxon>
        <taxon>Anatinae</taxon>
        <taxon>Anas</taxon>
    </lineage>
</organism>
<evidence type="ECO:0000256" key="1">
    <source>
        <dbReference type="SAM" id="MobiDB-lite"/>
    </source>
</evidence>
<sequence length="108" mass="12091">MVSRYNSSKMRFGDHVDLSLDISYNTDIATAPLQGSKIYSMRDYSTGRGEIICNSCGELQPVLQFTKGEIHIFVYLEVNSRPVSFDGPQPNPPKSIRNGYPEIKLSSD</sequence>
<proteinExistence type="predicted"/>
<gene>
    <name evidence="2" type="ORF">Anapl_15324</name>
</gene>
<feature type="region of interest" description="Disordered" evidence="1">
    <location>
        <begin position="84"/>
        <end position="108"/>
    </location>
</feature>
<evidence type="ECO:0000313" key="2">
    <source>
        <dbReference type="EMBL" id="EOB02666.1"/>
    </source>
</evidence>
<reference evidence="3" key="1">
    <citation type="journal article" date="2013" name="Nat. Genet.">
        <title>The duck genome and transcriptome provide insight into an avian influenza virus reservoir species.</title>
        <authorList>
            <person name="Huang Y."/>
            <person name="Li Y."/>
            <person name="Burt D.W."/>
            <person name="Chen H."/>
            <person name="Zhang Y."/>
            <person name="Qian W."/>
            <person name="Kim H."/>
            <person name="Gan S."/>
            <person name="Zhao Y."/>
            <person name="Li J."/>
            <person name="Yi K."/>
            <person name="Feng H."/>
            <person name="Zhu P."/>
            <person name="Li B."/>
            <person name="Liu Q."/>
            <person name="Fairley S."/>
            <person name="Magor K.E."/>
            <person name="Du Z."/>
            <person name="Hu X."/>
            <person name="Goodman L."/>
            <person name="Tafer H."/>
            <person name="Vignal A."/>
            <person name="Lee T."/>
            <person name="Kim K.W."/>
            <person name="Sheng Z."/>
            <person name="An Y."/>
            <person name="Searle S."/>
            <person name="Herrero J."/>
            <person name="Groenen M.A."/>
            <person name="Crooijmans R.P."/>
            <person name="Faraut T."/>
            <person name="Cai Q."/>
            <person name="Webster R.G."/>
            <person name="Aldridge J.R."/>
            <person name="Warren W.C."/>
            <person name="Bartschat S."/>
            <person name="Kehr S."/>
            <person name="Marz M."/>
            <person name="Stadler P.F."/>
            <person name="Smith J."/>
            <person name="Kraus R.H."/>
            <person name="Zhao Y."/>
            <person name="Ren L."/>
            <person name="Fei J."/>
            <person name="Morisson M."/>
            <person name="Kaiser P."/>
            <person name="Griffin D.K."/>
            <person name="Rao M."/>
            <person name="Pitel F."/>
            <person name="Wang J."/>
            <person name="Li N."/>
        </authorList>
    </citation>
    <scope>NUCLEOTIDE SEQUENCE [LARGE SCALE GENOMIC DNA]</scope>
</reference>